<dbReference type="OrthoDB" id="1717591at2759"/>
<dbReference type="RefSeq" id="XP_002140031.1">
    <property type="nucleotide sequence ID" value="XM_002139995.1"/>
</dbReference>
<dbReference type="PANTHER" id="PTHR23172">
    <property type="entry name" value="AUXILIN/CYCLIN G-ASSOCIATED KINASE-RELATED"/>
    <property type="match status" value="1"/>
</dbReference>
<dbReference type="Pfam" id="PF00226">
    <property type="entry name" value="DnaJ"/>
    <property type="match status" value="1"/>
</dbReference>
<dbReference type="CDD" id="cd06257">
    <property type="entry name" value="DnaJ"/>
    <property type="match status" value="1"/>
</dbReference>
<dbReference type="GO" id="GO:0030276">
    <property type="term" value="F:clathrin binding"/>
    <property type="evidence" value="ECO:0007669"/>
    <property type="project" value="TreeGrafter"/>
</dbReference>
<dbReference type="GO" id="GO:0072583">
    <property type="term" value="P:clathrin-dependent endocytosis"/>
    <property type="evidence" value="ECO:0007669"/>
    <property type="project" value="TreeGrafter"/>
</dbReference>
<name>B6ABD0_CRYMR</name>
<sequence>MDNNIIFSMENNDNFFNSNIIRETLNNSLRSKYILYYVQYINDRISEKLNKDKSWNMILLPRNINKLQLDLEYIKKLLPLDKLCRCQISMDCTCKFMFRYKDNDPNKIYKWVWHDLTEDSSFVKFDGDFIELKVLVLSNYKVLNGLANNNLVFNSNREYQDELILEYNIQDQKLIDKNEKLDNFITTGLNSLYTSTIYNIDNLLHNGEFDHCNKKHILNSIDLNIQKDEDSIEEYSIEIDKWCKKSDGSYKDIRVLLSSLQQVLWPEAQWEPIEISKLMTDIEILKKAYRKAIIVCHPDKHQKENDNHKHKVHKIFMALNQAYKSVQ</sequence>
<dbReference type="GO" id="GO:0031982">
    <property type="term" value="C:vesicle"/>
    <property type="evidence" value="ECO:0007669"/>
    <property type="project" value="TreeGrafter"/>
</dbReference>
<dbReference type="Proteomes" id="UP000001460">
    <property type="component" value="Unassembled WGS sequence"/>
</dbReference>
<dbReference type="AlphaFoldDB" id="B6ABD0"/>
<evidence type="ECO:0000259" key="1">
    <source>
        <dbReference type="PROSITE" id="PS50076"/>
    </source>
</evidence>
<keyword evidence="3" id="KW-1185">Reference proteome</keyword>
<dbReference type="GO" id="GO:0072318">
    <property type="term" value="P:clathrin coat disassembly"/>
    <property type="evidence" value="ECO:0007669"/>
    <property type="project" value="TreeGrafter"/>
</dbReference>
<dbReference type="GeneID" id="6995002"/>
<gene>
    <name evidence="2" type="ORF">CMU_026900</name>
</gene>
<dbReference type="InterPro" id="IPR036869">
    <property type="entry name" value="J_dom_sf"/>
</dbReference>
<evidence type="ECO:0000313" key="2">
    <source>
        <dbReference type="EMBL" id="EEA05682.1"/>
    </source>
</evidence>
<dbReference type="VEuPathDB" id="CryptoDB:CMU_026900"/>
<feature type="domain" description="J" evidence="1">
    <location>
        <begin position="268"/>
        <end position="327"/>
    </location>
</feature>
<dbReference type="STRING" id="441375.B6ABD0"/>
<dbReference type="OMA" id="FSMENND"/>
<proteinExistence type="predicted"/>
<dbReference type="SUPFAM" id="SSF46565">
    <property type="entry name" value="Chaperone J-domain"/>
    <property type="match status" value="1"/>
</dbReference>
<evidence type="ECO:0000313" key="3">
    <source>
        <dbReference type="Proteomes" id="UP000001460"/>
    </source>
</evidence>
<dbReference type="PANTHER" id="PTHR23172:SF19">
    <property type="entry name" value="J DOMAIN-CONTAINING PROTEIN"/>
    <property type="match status" value="1"/>
</dbReference>
<accession>B6ABD0</accession>
<dbReference type="eggNOG" id="KOG0431">
    <property type="taxonomic scope" value="Eukaryota"/>
</dbReference>
<dbReference type="Gene3D" id="1.10.287.110">
    <property type="entry name" value="DnaJ domain"/>
    <property type="match status" value="1"/>
</dbReference>
<dbReference type="PROSITE" id="PS50076">
    <property type="entry name" value="DNAJ_2"/>
    <property type="match status" value="1"/>
</dbReference>
<protein>
    <submittedName>
        <fullName evidence="2">DnaJ domain-containing protein</fullName>
    </submittedName>
</protein>
<dbReference type="GO" id="GO:0005737">
    <property type="term" value="C:cytoplasm"/>
    <property type="evidence" value="ECO:0007669"/>
    <property type="project" value="TreeGrafter"/>
</dbReference>
<reference evidence="2" key="1">
    <citation type="submission" date="2008-06" db="EMBL/GenBank/DDBJ databases">
        <authorList>
            <person name="Lorenzi H."/>
            <person name="Inman J."/>
            <person name="Miller J."/>
            <person name="Schobel S."/>
            <person name="Amedeo P."/>
            <person name="Caler E.V."/>
            <person name="da Silva J."/>
        </authorList>
    </citation>
    <scope>NUCLEOTIDE SEQUENCE [LARGE SCALE GENOMIC DNA]</scope>
    <source>
        <strain evidence="2">RN66</strain>
    </source>
</reference>
<dbReference type="InterPro" id="IPR001623">
    <property type="entry name" value="DnaJ_domain"/>
</dbReference>
<dbReference type="EMBL" id="DS989727">
    <property type="protein sequence ID" value="EEA05682.1"/>
    <property type="molecule type" value="Genomic_DNA"/>
</dbReference>
<organism evidence="2 3">
    <name type="scientific">Cryptosporidium muris (strain RN66)</name>
    <dbReference type="NCBI Taxonomy" id="441375"/>
    <lineage>
        <taxon>Eukaryota</taxon>
        <taxon>Sar</taxon>
        <taxon>Alveolata</taxon>
        <taxon>Apicomplexa</taxon>
        <taxon>Conoidasida</taxon>
        <taxon>Coccidia</taxon>
        <taxon>Eucoccidiorida</taxon>
        <taxon>Eimeriorina</taxon>
        <taxon>Cryptosporidiidae</taxon>
        <taxon>Cryptosporidium</taxon>
    </lineage>
</organism>